<keyword evidence="4 5" id="KW-0472">Membrane</keyword>
<dbReference type="Gene3D" id="1.20.1250.20">
    <property type="entry name" value="MFS general substrate transporter like domains"/>
    <property type="match status" value="1"/>
</dbReference>
<accession>A0ABR4CK40</accession>
<evidence type="ECO:0000313" key="6">
    <source>
        <dbReference type="EMBL" id="KAL2070135.1"/>
    </source>
</evidence>
<comment type="subcellular location">
    <subcellularLocation>
        <location evidence="1">Membrane</location>
        <topology evidence="1">Multi-pass membrane protein</topology>
    </subcellularLocation>
</comment>
<feature type="transmembrane region" description="Helical" evidence="5">
    <location>
        <begin position="128"/>
        <end position="148"/>
    </location>
</feature>
<protein>
    <submittedName>
        <fullName evidence="6">Uncharacterized protein</fullName>
    </submittedName>
</protein>
<evidence type="ECO:0000256" key="4">
    <source>
        <dbReference type="ARBA" id="ARBA00023136"/>
    </source>
</evidence>
<evidence type="ECO:0000313" key="7">
    <source>
        <dbReference type="Proteomes" id="UP001595075"/>
    </source>
</evidence>
<dbReference type="InterPro" id="IPR036259">
    <property type="entry name" value="MFS_trans_sf"/>
</dbReference>
<reference evidence="6 7" key="1">
    <citation type="journal article" date="2024" name="Commun. Biol.">
        <title>Comparative genomic analysis of thermophilic fungi reveals convergent evolutionary adaptations and gene losses.</title>
        <authorList>
            <person name="Steindorff A.S."/>
            <person name="Aguilar-Pontes M.V."/>
            <person name="Robinson A.J."/>
            <person name="Andreopoulos B."/>
            <person name="LaButti K."/>
            <person name="Kuo A."/>
            <person name="Mondo S."/>
            <person name="Riley R."/>
            <person name="Otillar R."/>
            <person name="Haridas S."/>
            <person name="Lipzen A."/>
            <person name="Grimwood J."/>
            <person name="Schmutz J."/>
            <person name="Clum A."/>
            <person name="Reid I.D."/>
            <person name="Moisan M.C."/>
            <person name="Butler G."/>
            <person name="Nguyen T.T.M."/>
            <person name="Dewar K."/>
            <person name="Conant G."/>
            <person name="Drula E."/>
            <person name="Henrissat B."/>
            <person name="Hansel C."/>
            <person name="Singer S."/>
            <person name="Hutchinson M.I."/>
            <person name="de Vries R.P."/>
            <person name="Natvig D.O."/>
            <person name="Powell A.J."/>
            <person name="Tsang A."/>
            <person name="Grigoriev I.V."/>
        </authorList>
    </citation>
    <scope>NUCLEOTIDE SEQUENCE [LARGE SCALE GENOMIC DNA]</scope>
    <source>
        <strain evidence="6 7">CBS 494.80</strain>
    </source>
</reference>
<feature type="transmembrane region" description="Helical" evidence="5">
    <location>
        <begin position="20"/>
        <end position="41"/>
    </location>
</feature>
<comment type="caution">
    <text evidence="6">The sequence shown here is derived from an EMBL/GenBank/DDBJ whole genome shotgun (WGS) entry which is preliminary data.</text>
</comment>
<name>A0ABR4CK40_9HELO</name>
<evidence type="ECO:0000256" key="1">
    <source>
        <dbReference type="ARBA" id="ARBA00004141"/>
    </source>
</evidence>
<keyword evidence="2 5" id="KW-0812">Transmembrane</keyword>
<gene>
    <name evidence="6" type="ORF">VTL71DRAFT_14815</name>
</gene>
<evidence type="ECO:0000256" key="5">
    <source>
        <dbReference type="SAM" id="Phobius"/>
    </source>
</evidence>
<dbReference type="PANTHER" id="PTHR23502">
    <property type="entry name" value="MAJOR FACILITATOR SUPERFAMILY"/>
    <property type="match status" value="1"/>
</dbReference>
<proteinExistence type="predicted"/>
<dbReference type="SUPFAM" id="SSF103473">
    <property type="entry name" value="MFS general substrate transporter"/>
    <property type="match status" value="1"/>
</dbReference>
<dbReference type="EMBL" id="JAZHXI010000007">
    <property type="protein sequence ID" value="KAL2070135.1"/>
    <property type="molecule type" value="Genomic_DNA"/>
</dbReference>
<feature type="transmembrane region" description="Helical" evidence="5">
    <location>
        <begin position="92"/>
        <end position="116"/>
    </location>
</feature>
<evidence type="ECO:0000256" key="3">
    <source>
        <dbReference type="ARBA" id="ARBA00022989"/>
    </source>
</evidence>
<dbReference type="PANTHER" id="PTHR23502:SF164">
    <property type="entry name" value="MAJOR FACILITATOR SUPERFAMILY (MFS) PROFILE DOMAIN-CONTAINING PROTEIN"/>
    <property type="match status" value="1"/>
</dbReference>
<sequence length="199" mass="22281">MLLFPNVFWALCINGITLGANIAIGMTILTSLVALPVYGYGSDWIIKWCAHRRGGIYEPETRLLPLFIPVIIGIITPVLYGQGATHPENYHWFTYVWAFVAYFFTFIGANIVAITYLLDSYPQRASSLLIIICAYRGFLSFGVSFRLWDMVDAMGYDGAFNMFAGLTALMGVLGGTLFFIGKSIRNFTGRWVVVKDKDE</sequence>
<keyword evidence="7" id="KW-1185">Reference proteome</keyword>
<feature type="transmembrane region" description="Helical" evidence="5">
    <location>
        <begin position="160"/>
        <end position="180"/>
    </location>
</feature>
<evidence type="ECO:0000256" key="2">
    <source>
        <dbReference type="ARBA" id="ARBA00022692"/>
    </source>
</evidence>
<organism evidence="6 7">
    <name type="scientific">Oculimacula yallundae</name>
    <dbReference type="NCBI Taxonomy" id="86028"/>
    <lineage>
        <taxon>Eukaryota</taxon>
        <taxon>Fungi</taxon>
        <taxon>Dikarya</taxon>
        <taxon>Ascomycota</taxon>
        <taxon>Pezizomycotina</taxon>
        <taxon>Leotiomycetes</taxon>
        <taxon>Helotiales</taxon>
        <taxon>Ploettnerulaceae</taxon>
        <taxon>Oculimacula</taxon>
    </lineage>
</organism>
<keyword evidence="3 5" id="KW-1133">Transmembrane helix</keyword>
<feature type="transmembrane region" description="Helical" evidence="5">
    <location>
        <begin position="62"/>
        <end position="80"/>
    </location>
</feature>
<dbReference type="Proteomes" id="UP001595075">
    <property type="component" value="Unassembled WGS sequence"/>
</dbReference>